<dbReference type="EMBL" id="MU004197">
    <property type="protein sequence ID" value="KAF2490507.1"/>
    <property type="molecule type" value="Genomic_DNA"/>
</dbReference>
<sequence>MADLPPYLYKPLQSETSIRIMILLPAKDEKDPLECRLENADIGDPRPYYGVSYVWGDESHPSRIQCEGAHISITRNADIALRHIRRATKDVPLWIDSISINQKDVDERNAQVRIMGDIYRKSKMVFIWLGSADEFESTAAALE</sequence>
<organism evidence="2 3">
    <name type="scientific">Lophium mytilinum</name>
    <dbReference type="NCBI Taxonomy" id="390894"/>
    <lineage>
        <taxon>Eukaryota</taxon>
        <taxon>Fungi</taxon>
        <taxon>Dikarya</taxon>
        <taxon>Ascomycota</taxon>
        <taxon>Pezizomycotina</taxon>
        <taxon>Dothideomycetes</taxon>
        <taxon>Pleosporomycetidae</taxon>
        <taxon>Mytilinidiales</taxon>
        <taxon>Mytilinidiaceae</taxon>
        <taxon>Lophium</taxon>
    </lineage>
</organism>
<reference evidence="2" key="1">
    <citation type="journal article" date="2020" name="Stud. Mycol.">
        <title>101 Dothideomycetes genomes: a test case for predicting lifestyles and emergence of pathogens.</title>
        <authorList>
            <person name="Haridas S."/>
            <person name="Albert R."/>
            <person name="Binder M."/>
            <person name="Bloem J."/>
            <person name="Labutti K."/>
            <person name="Salamov A."/>
            <person name="Andreopoulos B."/>
            <person name="Baker S."/>
            <person name="Barry K."/>
            <person name="Bills G."/>
            <person name="Bluhm B."/>
            <person name="Cannon C."/>
            <person name="Castanera R."/>
            <person name="Culley D."/>
            <person name="Daum C."/>
            <person name="Ezra D."/>
            <person name="Gonzalez J."/>
            <person name="Henrissat B."/>
            <person name="Kuo A."/>
            <person name="Liang C."/>
            <person name="Lipzen A."/>
            <person name="Lutzoni F."/>
            <person name="Magnuson J."/>
            <person name="Mondo S."/>
            <person name="Nolan M."/>
            <person name="Ohm R."/>
            <person name="Pangilinan J."/>
            <person name="Park H.-J."/>
            <person name="Ramirez L."/>
            <person name="Alfaro M."/>
            <person name="Sun H."/>
            <person name="Tritt A."/>
            <person name="Yoshinaga Y."/>
            <person name="Zwiers L.-H."/>
            <person name="Turgeon B."/>
            <person name="Goodwin S."/>
            <person name="Spatafora J."/>
            <person name="Crous P."/>
            <person name="Grigoriev I."/>
        </authorList>
    </citation>
    <scope>NUCLEOTIDE SEQUENCE</scope>
    <source>
        <strain evidence="2">CBS 269.34</strain>
    </source>
</reference>
<dbReference type="Proteomes" id="UP000799750">
    <property type="component" value="Unassembled WGS sequence"/>
</dbReference>
<accession>A0A6A6QG93</accession>
<protein>
    <submittedName>
        <fullName evidence="2">HET-domain-containing protein</fullName>
    </submittedName>
</protein>
<dbReference type="OrthoDB" id="194358at2759"/>
<feature type="non-terminal residue" evidence="2">
    <location>
        <position position="143"/>
    </location>
</feature>
<dbReference type="Pfam" id="PF06985">
    <property type="entry name" value="HET"/>
    <property type="match status" value="1"/>
</dbReference>
<dbReference type="InterPro" id="IPR052895">
    <property type="entry name" value="HetReg/Transcr_Mod"/>
</dbReference>
<dbReference type="PANTHER" id="PTHR24148">
    <property type="entry name" value="ANKYRIN REPEAT DOMAIN-CONTAINING PROTEIN 39 HOMOLOG-RELATED"/>
    <property type="match status" value="1"/>
</dbReference>
<evidence type="ECO:0000313" key="2">
    <source>
        <dbReference type="EMBL" id="KAF2490507.1"/>
    </source>
</evidence>
<dbReference type="InterPro" id="IPR010730">
    <property type="entry name" value="HET"/>
</dbReference>
<evidence type="ECO:0000259" key="1">
    <source>
        <dbReference type="Pfam" id="PF06985"/>
    </source>
</evidence>
<dbReference type="AlphaFoldDB" id="A0A6A6QG93"/>
<feature type="domain" description="Heterokaryon incompatibility" evidence="1">
    <location>
        <begin position="48"/>
        <end position="137"/>
    </location>
</feature>
<dbReference type="PANTHER" id="PTHR24148:SF64">
    <property type="entry name" value="HETEROKARYON INCOMPATIBILITY DOMAIN-CONTAINING PROTEIN"/>
    <property type="match status" value="1"/>
</dbReference>
<evidence type="ECO:0000313" key="3">
    <source>
        <dbReference type="Proteomes" id="UP000799750"/>
    </source>
</evidence>
<gene>
    <name evidence="2" type="ORF">BU16DRAFT_470057</name>
</gene>
<proteinExistence type="predicted"/>
<name>A0A6A6QG93_9PEZI</name>
<keyword evidence="3" id="KW-1185">Reference proteome</keyword>